<gene>
    <name evidence="5" type="ORF">ICT70_08210</name>
</gene>
<accession>A0A8J6UPE6</accession>
<dbReference type="InterPro" id="IPR036388">
    <property type="entry name" value="WH-like_DNA-bd_sf"/>
</dbReference>
<dbReference type="AlphaFoldDB" id="A0A8J6UPE6"/>
<name>A0A8J6UPE6_9BACT</name>
<keyword evidence="2" id="KW-0238">DNA-binding</keyword>
<dbReference type="GO" id="GO:0003700">
    <property type="term" value="F:DNA-binding transcription factor activity"/>
    <property type="evidence" value="ECO:0007669"/>
    <property type="project" value="InterPro"/>
</dbReference>
<dbReference type="SMART" id="SM00418">
    <property type="entry name" value="HTH_ARSR"/>
    <property type="match status" value="1"/>
</dbReference>
<dbReference type="InterPro" id="IPR036390">
    <property type="entry name" value="WH_DNA-bd_sf"/>
</dbReference>
<evidence type="ECO:0000313" key="6">
    <source>
        <dbReference type="Proteomes" id="UP000632828"/>
    </source>
</evidence>
<dbReference type="PROSITE" id="PS50987">
    <property type="entry name" value="HTH_ARSR_2"/>
    <property type="match status" value="1"/>
</dbReference>
<evidence type="ECO:0000313" key="5">
    <source>
        <dbReference type="EMBL" id="MBD1400649.1"/>
    </source>
</evidence>
<dbReference type="PANTHER" id="PTHR43132:SF2">
    <property type="entry name" value="ARSENICAL RESISTANCE OPERON REPRESSOR ARSR-RELATED"/>
    <property type="match status" value="1"/>
</dbReference>
<comment type="caution">
    <text evidence="5">The sequence shown here is derived from an EMBL/GenBank/DDBJ whole genome shotgun (WGS) entry which is preliminary data.</text>
</comment>
<evidence type="ECO:0000256" key="1">
    <source>
        <dbReference type="ARBA" id="ARBA00023015"/>
    </source>
</evidence>
<dbReference type="Pfam" id="PF12840">
    <property type="entry name" value="HTH_20"/>
    <property type="match status" value="1"/>
</dbReference>
<dbReference type="GO" id="GO:0003677">
    <property type="term" value="F:DNA binding"/>
    <property type="evidence" value="ECO:0007669"/>
    <property type="project" value="UniProtKB-KW"/>
</dbReference>
<proteinExistence type="predicted"/>
<organism evidence="5 6">
    <name type="scientific">Pelovirga terrestris</name>
    <dbReference type="NCBI Taxonomy" id="2771352"/>
    <lineage>
        <taxon>Bacteria</taxon>
        <taxon>Pseudomonadati</taxon>
        <taxon>Thermodesulfobacteriota</taxon>
        <taxon>Desulfuromonadia</taxon>
        <taxon>Geobacterales</taxon>
        <taxon>Geobacteraceae</taxon>
        <taxon>Pelovirga</taxon>
    </lineage>
</organism>
<feature type="domain" description="HTH arsR-type" evidence="4">
    <location>
        <begin position="1"/>
        <end position="91"/>
    </location>
</feature>
<protein>
    <submittedName>
        <fullName evidence="5">Winged helix-turn-helix transcriptional regulator</fullName>
    </submittedName>
</protein>
<sequence>MMELAAECLRTLAHPHRLRIVEILLDHEESVGELARACDLPSHMVSDHLRILKDRGFLDNQRQGRKVFYRIAEPALGDIMNCIHKRFGAQDQCIATKDIAHALR</sequence>
<dbReference type="PRINTS" id="PR00778">
    <property type="entry name" value="HTHARSR"/>
</dbReference>
<evidence type="ECO:0000256" key="3">
    <source>
        <dbReference type="ARBA" id="ARBA00023163"/>
    </source>
</evidence>
<dbReference type="InterPro" id="IPR001845">
    <property type="entry name" value="HTH_ArsR_DNA-bd_dom"/>
</dbReference>
<dbReference type="InterPro" id="IPR011991">
    <property type="entry name" value="ArsR-like_HTH"/>
</dbReference>
<dbReference type="PANTHER" id="PTHR43132">
    <property type="entry name" value="ARSENICAL RESISTANCE OPERON REPRESSOR ARSR-RELATED"/>
    <property type="match status" value="1"/>
</dbReference>
<dbReference type="Gene3D" id="1.10.10.10">
    <property type="entry name" value="Winged helix-like DNA-binding domain superfamily/Winged helix DNA-binding domain"/>
    <property type="match status" value="1"/>
</dbReference>
<dbReference type="CDD" id="cd00090">
    <property type="entry name" value="HTH_ARSR"/>
    <property type="match status" value="1"/>
</dbReference>
<reference evidence="5" key="1">
    <citation type="submission" date="2020-09" db="EMBL/GenBank/DDBJ databases">
        <title>Pelobacter alkaliphilus sp. nov., a novel anaerobic arsenate-reducing bacterium from terrestrial mud volcano.</title>
        <authorList>
            <person name="Khomyakova M.A."/>
            <person name="Merkel A.Y."/>
            <person name="Slobodkin A.I."/>
        </authorList>
    </citation>
    <scope>NUCLEOTIDE SEQUENCE</scope>
    <source>
        <strain evidence="5">M08fum</strain>
    </source>
</reference>
<evidence type="ECO:0000256" key="2">
    <source>
        <dbReference type="ARBA" id="ARBA00023125"/>
    </source>
</evidence>
<dbReference type="Proteomes" id="UP000632828">
    <property type="component" value="Unassembled WGS sequence"/>
</dbReference>
<keyword evidence="6" id="KW-1185">Reference proteome</keyword>
<dbReference type="InterPro" id="IPR051011">
    <property type="entry name" value="Metal_resp_trans_reg"/>
</dbReference>
<dbReference type="NCBIfam" id="NF033788">
    <property type="entry name" value="HTH_metalloreg"/>
    <property type="match status" value="1"/>
</dbReference>
<dbReference type="SUPFAM" id="SSF46785">
    <property type="entry name" value="Winged helix' DNA-binding domain"/>
    <property type="match status" value="1"/>
</dbReference>
<keyword evidence="1" id="KW-0805">Transcription regulation</keyword>
<dbReference type="EMBL" id="JACWUN010000008">
    <property type="protein sequence ID" value="MBD1400649.1"/>
    <property type="molecule type" value="Genomic_DNA"/>
</dbReference>
<evidence type="ECO:0000259" key="4">
    <source>
        <dbReference type="PROSITE" id="PS50987"/>
    </source>
</evidence>
<keyword evidence="3" id="KW-0804">Transcription</keyword>